<dbReference type="RefSeq" id="WP_114677868.1">
    <property type="nucleotide sequence ID" value="NZ_CP031188.1"/>
</dbReference>
<dbReference type="Proteomes" id="UP000253951">
    <property type="component" value="Chromosome"/>
</dbReference>
<keyword evidence="3" id="KW-1185">Reference proteome</keyword>
<accession>A0A345HC00</accession>
<dbReference type="AlphaFoldDB" id="A0A345HC00"/>
<sequence>MKTIKKYYEVFALMITLLSFFLFRQEVFSVNTYLIIGGIVALYFVPVKMIAAIVSLETKQTGLKVTSSIIITAIIAASLIAVNNKHFSGISTIVYTLAGINIIFMIYAFLKDQERKLFLLHMVMILLTSRLVAFL</sequence>
<evidence type="ECO:0000313" key="2">
    <source>
        <dbReference type="EMBL" id="AXG74110.1"/>
    </source>
</evidence>
<feature type="transmembrane region" description="Helical" evidence="1">
    <location>
        <begin position="7"/>
        <end position="24"/>
    </location>
</feature>
<keyword evidence="1" id="KW-0472">Membrane</keyword>
<organism evidence="2 3">
    <name type="scientific">Flavobacterium arcticum</name>
    <dbReference type="NCBI Taxonomy" id="1784713"/>
    <lineage>
        <taxon>Bacteria</taxon>
        <taxon>Pseudomonadati</taxon>
        <taxon>Bacteroidota</taxon>
        <taxon>Flavobacteriia</taxon>
        <taxon>Flavobacteriales</taxon>
        <taxon>Flavobacteriaceae</taxon>
        <taxon>Flavobacterium</taxon>
    </lineage>
</organism>
<reference evidence="2 3" key="1">
    <citation type="submission" date="2018-07" db="EMBL/GenBank/DDBJ databases">
        <title>Complete genome sequence of Flavobacterium arcticum type strain SM1502T.</title>
        <authorList>
            <person name="Li Y."/>
            <person name="Li D.-D."/>
        </authorList>
    </citation>
    <scope>NUCLEOTIDE SEQUENCE [LARGE SCALE GENOMIC DNA]</scope>
    <source>
        <strain evidence="2 3">SM1502</strain>
    </source>
</reference>
<keyword evidence="1" id="KW-0812">Transmembrane</keyword>
<proteinExistence type="predicted"/>
<dbReference type="OrthoDB" id="9937377at2"/>
<keyword evidence="1" id="KW-1133">Transmembrane helix</keyword>
<name>A0A345HC00_9FLAO</name>
<dbReference type="EMBL" id="CP031188">
    <property type="protein sequence ID" value="AXG74110.1"/>
    <property type="molecule type" value="Genomic_DNA"/>
</dbReference>
<gene>
    <name evidence="2" type="ORF">DVK85_07590</name>
</gene>
<evidence type="ECO:0000313" key="3">
    <source>
        <dbReference type="Proteomes" id="UP000253951"/>
    </source>
</evidence>
<dbReference type="KEGG" id="fat:DVK85_07590"/>
<evidence type="ECO:0000256" key="1">
    <source>
        <dbReference type="SAM" id="Phobius"/>
    </source>
</evidence>
<protein>
    <submittedName>
        <fullName evidence="2">Uncharacterized protein</fullName>
    </submittedName>
</protein>
<feature type="transmembrane region" description="Helical" evidence="1">
    <location>
        <begin position="30"/>
        <end position="51"/>
    </location>
</feature>
<feature type="transmembrane region" description="Helical" evidence="1">
    <location>
        <begin position="63"/>
        <end position="82"/>
    </location>
</feature>
<feature type="transmembrane region" description="Helical" evidence="1">
    <location>
        <begin position="117"/>
        <end position="134"/>
    </location>
</feature>
<feature type="transmembrane region" description="Helical" evidence="1">
    <location>
        <begin position="88"/>
        <end position="110"/>
    </location>
</feature>